<organism evidence="1">
    <name type="scientific">Rhipicephalus microplus</name>
    <name type="common">Cattle tick</name>
    <name type="synonym">Boophilus microplus</name>
    <dbReference type="NCBI Taxonomy" id="6941"/>
    <lineage>
        <taxon>Eukaryota</taxon>
        <taxon>Metazoa</taxon>
        <taxon>Ecdysozoa</taxon>
        <taxon>Arthropoda</taxon>
        <taxon>Chelicerata</taxon>
        <taxon>Arachnida</taxon>
        <taxon>Acari</taxon>
        <taxon>Parasitiformes</taxon>
        <taxon>Ixodida</taxon>
        <taxon>Ixodoidea</taxon>
        <taxon>Ixodidae</taxon>
        <taxon>Rhipicephalinae</taxon>
        <taxon>Rhipicephalus</taxon>
        <taxon>Boophilus</taxon>
    </lineage>
</organism>
<reference evidence="1" key="1">
    <citation type="submission" date="2019-09" db="EMBL/GenBank/DDBJ databases">
        <title>Organ-specific transcriptomic study of the physiology of the cattle tick, Rhipicephalus microplus.</title>
        <authorList>
            <person name="Tirloni L."/>
            <person name="Braz G."/>
            <person name="Gandara A.C.P."/>
            <person name="Sabadin G.A."/>
            <person name="da Silva R.M."/>
            <person name="Guizzo M.G."/>
            <person name="Machado J.A."/>
            <person name="Costa E.P."/>
            <person name="Gomes H.F."/>
            <person name="Moraes J."/>
            <person name="Mota M.B.S."/>
            <person name="Mesquita R.D."/>
            <person name="Alvarenga P.H."/>
            <person name="Alves F."/>
            <person name="Seixas A."/>
            <person name="da Fonseca R.N."/>
            <person name="Fogaca A."/>
            <person name="Logullo C."/>
            <person name="Tanaka A."/>
            <person name="Daffre S."/>
            <person name="Termignoni C."/>
            <person name="Vaz I.S.Jr."/>
            <person name="Oliveira P.L."/>
            <person name="Ribeiro J.M."/>
        </authorList>
    </citation>
    <scope>NUCLEOTIDE SEQUENCE</scope>
    <source>
        <strain evidence="1">Porto Alegre</strain>
    </source>
</reference>
<name>A0A6M2DCH1_RHIMP</name>
<proteinExistence type="predicted"/>
<evidence type="ECO:0000313" key="1">
    <source>
        <dbReference type="EMBL" id="NOV42888.1"/>
    </source>
</evidence>
<dbReference type="AlphaFoldDB" id="A0A6M2DCH1"/>
<accession>A0A6M2DCH1</accession>
<protein>
    <submittedName>
        <fullName evidence="1">Uncharacterized protein</fullName>
    </submittedName>
</protein>
<sequence length="98" mass="11428">MKPALFIFSFSCIFPFLYLRHTYYNFSFWVLCFNCCCWLHYVSRVFVFASIVCTLTQASQCSTIQFDSFISRGWLLSVSFVEVELNEQGLLKAFLAVS</sequence>
<dbReference type="EMBL" id="GHWJ01010151">
    <property type="protein sequence ID" value="NOV42888.1"/>
    <property type="molecule type" value="Transcribed_RNA"/>
</dbReference>